<evidence type="ECO:0000313" key="3">
    <source>
        <dbReference type="Proteomes" id="UP000266841"/>
    </source>
</evidence>
<evidence type="ECO:0000313" key="2">
    <source>
        <dbReference type="EMBL" id="EJK52569.1"/>
    </source>
</evidence>
<organism evidence="2 3">
    <name type="scientific">Thalassiosira oceanica</name>
    <name type="common">Marine diatom</name>
    <dbReference type="NCBI Taxonomy" id="159749"/>
    <lineage>
        <taxon>Eukaryota</taxon>
        <taxon>Sar</taxon>
        <taxon>Stramenopiles</taxon>
        <taxon>Ochrophyta</taxon>
        <taxon>Bacillariophyta</taxon>
        <taxon>Coscinodiscophyceae</taxon>
        <taxon>Thalassiosirophycidae</taxon>
        <taxon>Thalassiosirales</taxon>
        <taxon>Thalassiosiraceae</taxon>
        <taxon>Thalassiosira</taxon>
    </lineage>
</organism>
<keyword evidence="3" id="KW-1185">Reference proteome</keyword>
<feature type="region of interest" description="Disordered" evidence="1">
    <location>
        <begin position="1"/>
        <end position="66"/>
    </location>
</feature>
<feature type="compositionally biased region" description="Low complexity" evidence="1">
    <location>
        <begin position="17"/>
        <end position="46"/>
    </location>
</feature>
<sequence>TRIPKNGRPRSSPPPRGTSSSPPTRSAASARTARPPAARPSFASPRSPRPPRRACRPHPPDRRAQRLPTSVWYVHHTSGTCVPDYRVKKPWYVTETFGRQRDCCPRAFDVAACLARLPPPPPTPTSSPAPTLPALVHYLDPLTGLCGTSERGRAKSYIRTFFDDYWSCCSHLGAGGDAETEEACLRAGPTRGPSDTPTSSPAWASEVPSAEPTSTTSPTAYWSDSPSHDPSSSPSTSPPTSGPTTYMHGALAAFSAKPTHGPTLGDCSRSRWRADGDGGCTNLEDGRPVWTVLLFRTPSECCAHHLAGRECVVRDGCSRLAPSVETVPSLPGNEACPDHYWHTDYTGCTYSADFPSSYWDLPARVVFDDLGDCCKELFLKRGKDCHVENYCLPRPTSSPVTVEPTTSRSPTSMPVVSTTSSTTTAERTTLSPDAVLVTDSEGCLQAKYHITADFSMCSNSMDYPQIYLTNDRLFFFDDAASCCKSSFNYEDCPIEDICDDHGMGSTVSALASSSTTMAKNDESATNLPHLETDGSCPKEDACSAASTNPTTVSTTATTLATTLPHFETADGCVYSKWHISLDFTKCTNDLEYQRQWLENPDLYFFNEASDCCMFAFNNPECNQEQVCLTDENLEAGAESAAAACEGLSKKQCNKAKTCEFNDGSGSCDPIEHADVPDLSMCPSTTKKCKKSEHCYWTGTTCVPL</sequence>
<reference evidence="2 3" key="1">
    <citation type="journal article" date="2012" name="Genome Biol.">
        <title>Genome and low-iron response of an oceanic diatom adapted to chronic iron limitation.</title>
        <authorList>
            <person name="Lommer M."/>
            <person name="Specht M."/>
            <person name="Roy A.S."/>
            <person name="Kraemer L."/>
            <person name="Andreson R."/>
            <person name="Gutowska M.A."/>
            <person name="Wolf J."/>
            <person name="Bergner S.V."/>
            <person name="Schilhabel M.B."/>
            <person name="Klostermeier U.C."/>
            <person name="Beiko R.G."/>
            <person name="Rosenstiel P."/>
            <person name="Hippler M."/>
            <person name="Laroche J."/>
        </authorList>
    </citation>
    <scope>NUCLEOTIDE SEQUENCE [LARGE SCALE GENOMIC DNA]</scope>
    <source>
        <strain evidence="2 3">CCMP1005</strain>
    </source>
</reference>
<gene>
    <name evidence="2" type="ORF">THAOC_28137</name>
</gene>
<proteinExistence type="predicted"/>
<feature type="non-terminal residue" evidence="2">
    <location>
        <position position="1"/>
    </location>
</feature>
<protein>
    <submittedName>
        <fullName evidence="2">Uncharacterized protein</fullName>
    </submittedName>
</protein>
<dbReference type="AlphaFoldDB" id="K0RJX9"/>
<dbReference type="EMBL" id="AGNL01039585">
    <property type="protein sequence ID" value="EJK52569.1"/>
    <property type="molecule type" value="Genomic_DNA"/>
</dbReference>
<comment type="caution">
    <text evidence="2">The sequence shown here is derived from an EMBL/GenBank/DDBJ whole genome shotgun (WGS) entry which is preliminary data.</text>
</comment>
<feature type="compositionally biased region" description="Low complexity" evidence="1">
    <location>
        <begin position="205"/>
        <end position="235"/>
    </location>
</feature>
<feature type="compositionally biased region" description="Polar residues" evidence="1">
    <location>
        <begin position="193"/>
        <end position="202"/>
    </location>
</feature>
<accession>K0RJX9</accession>
<dbReference type="Proteomes" id="UP000266841">
    <property type="component" value="Unassembled WGS sequence"/>
</dbReference>
<evidence type="ECO:0000256" key="1">
    <source>
        <dbReference type="SAM" id="MobiDB-lite"/>
    </source>
</evidence>
<name>K0RJX9_THAOC</name>
<feature type="region of interest" description="Disordered" evidence="1">
    <location>
        <begin position="397"/>
        <end position="424"/>
    </location>
</feature>
<feature type="region of interest" description="Disordered" evidence="1">
    <location>
        <begin position="183"/>
        <end position="247"/>
    </location>
</feature>